<name>A0A7X3FJ49_9BACL</name>
<evidence type="ECO:0000313" key="2">
    <source>
        <dbReference type="Proteomes" id="UP000490800"/>
    </source>
</evidence>
<reference evidence="1 2" key="1">
    <citation type="journal article" date="2019" name="Microorganisms">
        <title>Paenibacillus lutrae sp. nov., A Chitinolytic Species Isolated from A River Otter in Castril Natural Park, Granada, Spain.</title>
        <authorList>
            <person name="Rodriguez M."/>
            <person name="Reina J.C."/>
            <person name="Bejar V."/>
            <person name="Llamas I."/>
        </authorList>
    </citation>
    <scope>NUCLEOTIDE SEQUENCE [LARGE SCALE GENOMIC DNA]</scope>
    <source>
        <strain evidence="1 2">N10</strain>
    </source>
</reference>
<protein>
    <submittedName>
        <fullName evidence="1">Uncharacterized protein</fullName>
    </submittedName>
</protein>
<gene>
    <name evidence="1" type="ORF">EDM21_13975</name>
</gene>
<dbReference type="OrthoDB" id="3174529at2"/>
<sequence length="114" mass="13193">MMRGILLNLEFAYNLKGVPLPGIRGDSEVVQSFAEMYCRYYNVPHTIHIGMQSYVWTQVNKPLHVKGAIRWTALSKKERLQAMLYADLKNPDSNKVYRTIGFEERGKIVEIKFA</sequence>
<keyword evidence="2" id="KW-1185">Reference proteome</keyword>
<dbReference type="Proteomes" id="UP000490800">
    <property type="component" value="Unassembled WGS sequence"/>
</dbReference>
<dbReference type="EMBL" id="RHLK01000007">
    <property type="protein sequence ID" value="MVP00615.1"/>
    <property type="molecule type" value="Genomic_DNA"/>
</dbReference>
<organism evidence="1 2">
    <name type="scientific">Paenibacillus lutrae</name>
    <dbReference type="NCBI Taxonomy" id="2078573"/>
    <lineage>
        <taxon>Bacteria</taxon>
        <taxon>Bacillati</taxon>
        <taxon>Bacillota</taxon>
        <taxon>Bacilli</taxon>
        <taxon>Bacillales</taxon>
        <taxon>Paenibacillaceae</taxon>
        <taxon>Paenibacillus</taxon>
    </lineage>
</organism>
<comment type="caution">
    <text evidence="1">The sequence shown here is derived from an EMBL/GenBank/DDBJ whole genome shotgun (WGS) entry which is preliminary data.</text>
</comment>
<proteinExistence type="predicted"/>
<dbReference type="AlphaFoldDB" id="A0A7X3FJ49"/>
<dbReference type="RefSeq" id="WP_157336323.1">
    <property type="nucleotide sequence ID" value="NZ_RHLK01000007.1"/>
</dbReference>
<accession>A0A7X3FJ49</accession>
<evidence type="ECO:0000313" key="1">
    <source>
        <dbReference type="EMBL" id="MVP00615.1"/>
    </source>
</evidence>